<accession>A0A1J4SFF1</accession>
<dbReference type="Proteomes" id="UP000182278">
    <property type="component" value="Unassembled WGS sequence"/>
</dbReference>
<name>A0A1J4SFF1_9BACT</name>
<dbReference type="STRING" id="1817893.AUJ66_03475"/>
<organism evidence="1 2">
    <name type="scientific">Candidatus Desantisbacteria bacterium CG1_02_38_46</name>
    <dbReference type="NCBI Taxonomy" id="1817893"/>
    <lineage>
        <taxon>Bacteria</taxon>
        <taxon>Candidatus Desantisiibacteriota</taxon>
    </lineage>
</organism>
<comment type="caution">
    <text evidence="1">The sequence shown here is derived from an EMBL/GenBank/DDBJ whole genome shotgun (WGS) entry which is preliminary data.</text>
</comment>
<protein>
    <submittedName>
        <fullName evidence="1">Uncharacterized protein</fullName>
    </submittedName>
</protein>
<reference evidence="1 2" key="1">
    <citation type="journal article" date="2016" name="Environ. Microbiol.">
        <title>Genomic resolution of a cold subsurface aquifer community provides metabolic insights for novel microbes adapted to high CO concentrations.</title>
        <authorList>
            <person name="Probst A.J."/>
            <person name="Castelle C.J."/>
            <person name="Singh A."/>
            <person name="Brown C.T."/>
            <person name="Anantharaman K."/>
            <person name="Sharon I."/>
            <person name="Hug L.A."/>
            <person name="Burstein D."/>
            <person name="Emerson J.B."/>
            <person name="Thomas B.C."/>
            <person name="Banfield J.F."/>
        </authorList>
    </citation>
    <scope>NUCLEOTIDE SEQUENCE [LARGE SCALE GENOMIC DNA]</scope>
    <source>
        <strain evidence="1">CG1_02_38_46</strain>
    </source>
</reference>
<proteinExistence type="predicted"/>
<sequence length="201" mass="23505">MKKLILSLFICLLPAILFAKIGGEVSLVSCDGVGQFYSKTNYTSEMWDWSIEWFRININNIDTKNRLTVWNDLWIHRPFYLEFEIAYDFATLYNRSLIILGYCVTINNSWNIDVGVGALLQDKTYFNINAKNIYTFDLWQIVDFKNIIDLNFPLSAIPLAKIESKIGVRFFKIFILNYTNLINFENEVLESTNRVGLAYEF</sequence>
<gene>
    <name evidence="1" type="ORF">AUJ66_03475</name>
</gene>
<dbReference type="AlphaFoldDB" id="A0A1J4SFF1"/>
<evidence type="ECO:0000313" key="2">
    <source>
        <dbReference type="Proteomes" id="UP000182278"/>
    </source>
</evidence>
<evidence type="ECO:0000313" key="1">
    <source>
        <dbReference type="EMBL" id="OIN97380.1"/>
    </source>
</evidence>
<dbReference type="EMBL" id="MNUO01000050">
    <property type="protein sequence ID" value="OIN97380.1"/>
    <property type="molecule type" value="Genomic_DNA"/>
</dbReference>